<organism evidence="5 6">
    <name type="scientific">Sporomusa malonica</name>
    <dbReference type="NCBI Taxonomy" id="112901"/>
    <lineage>
        <taxon>Bacteria</taxon>
        <taxon>Bacillati</taxon>
        <taxon>Bacillota</taxon>
        <taxon>Negativicutes</taxon>
        <taxon>Selenomonadales</taxon>
        <taxon>Sporomusaceae</taxon>
        <taxon>Sporomusa</taxon>
    </lineage>
</organism>
<dbReference type="InterPro" id="IPR057326">
    <property type="entry name" value="KR_dom"/>
</dbReference>
<dbReference type="InterPro" id="IPR020904">
    <property type="entry name" value="Sc_DH/Rdtase_CS"/>
</dbReference>
<name>A0A1W2E207_9FIRM</name>
<dbReference type="PRINTS" id="PR00080">
    <property type="entry name" value="SDRFAMILY"/>
</dbReference>
<dbReference type="OrthoDB" id="9803333at2"/>
<dbReference type="Pfam" id="PF13561">
    <property type="entry name" value="adh_short_C2"/>
    <property type="match status" value="1"/>
</dbReference>
<accession>A0A1W2E207</accession>
<sequence length="246" mass="26072">MRGLKNKVVIITGAASGIGKATALRFAEEGANVVVADFADGTATVKEVTEKGVQAIYVQVNVTDMENVKTMVAKAIEVFGKVDVLINNAGITRDAMMKKMTKEAWDAVIDVNLTGVFNCTSAVLPHILEQKSGVVLTTSSVVGIYGNLGQTNYAAAKWGVIGMTKSWAKEMAKNGIRFNCVAPGFIATEMVKKIPEQVLNEKILIKVPAMRLGEPEEVAAAFAFLASDDAKFINGAVLSVDGACTL</sequence>
<evidence type="ECO:0000313" key="5">
    <source>
        <dbReference type="EMBL" id="SMD03266.1"/>
    </source>
</evidence>
<gene>
    <name evidence="5" type="ORF">SAMN04488500_11981</name>
</gene>
<dbReference type="PANTHER" id="PTHR42879">
    <property type="entry name" value="3-OXOACYL-(ACYL-CARRIER-PROTEIN) REDUCTASE"/>
    <property type="match status" value="1"/>
</dbReference>
<dbReference type="PROSITE" id="PS00061">
    <property type="entry name" value="ADH_SHORT"/>
    <property type="match status" value="1"/>
</dbReference>
<dbReference type="AlphaFoldDB" id="A0A1W2E207"/>
<reference evidence="5 6" key="1">
    <citation type="submission" date="2017-04" db="EMBL/GenBank/DDBJ databases">
        <authorList>
            <person name="Afonso C.L."/>
            <person name="Miller P.J."/>
            <person name="Scott M.A."/>
            <person name="Spackman E."/>
            <person name="Goraichik I."/>
            <person name="Dimitrov K.M."/>
            <person name="Suarez D.L."/>
            <person name="Swayne D.E."/>
        </authorList>
    </citation>
    <scope>NUCLEOTIDE SEQUENCE [LARGE SCALE GENOMIC DNA]</scope>
    <source>
        <strain evidence="5 6">DSM 5090</strain>
    </source>
</reference>
<keyword evidence="6" id="KW-1185">Reference proteome</keyword>
<dbReference type="FunFam" id="3.40.50.720:FF:000115">
    <property type="entry name" value="3-oxoacyl-[acyl-carrier-protein] reductase FabG"/>
    <property type="match status" value="1"/>
</dbReference>
<evidence type="ECO:0000256" key="2">
    <source>
        <dbReference type="ARBA" id="ARBA00022857"/>
    </source>
</evidence>
<evidence type="ECO:0000259" key="4">
    <source>
        <dbReference type="SMART" id="SM00822"/>
    </source>
</evidence>
<dbReference type="InterPro" id="IPR050259">
    <property type="entry name" value="SDR"/>
</dbReference>
<dbReference type="GO" id="GO:0032787">
    <property type="term" value="P:monocarboxylic acid metabolic process"/>
    <property type="evidence" value="ECO:0007669"/>
    <property type="project" value="UniProtKB-ARBA"/>
</dbReference>
<dbReference type="SMART" id="SM00822">
    <property type="entry name" value="PKS_KR"/>
    <property type="match status" value="1"/>
</dbReference>
<dbReference type="GO" id="GO:0016491">
    <property type="term" value="F:oxidoreductase activity"/>
    <property type="evidence" value="ECO:0007669"/>
    <property type="project" value="UniProtKB-KW"/>
</dbReference>
<protein>
    <submittedName>
        <fullName evidence="5">3-oxoacyl-[acyl-carrier-protein] reductase</fullName>
    </submittedName>
</protein>
<dbReference type="RefSeq" id="WP_084577457.1">
    <property type="nucleotide sequence ID" value="NZ_CP155572.1"/>
</dbReference>
<dbReference type="Proteomes" id="UP000192738">
    <property type="component" value="Unassembled WGS sequence"/>
</dbReference>
<proteinExistence type="inferred from homology"/>
<evidence type="ECO:0000256" key="3">
    <source>
        <dbReference type="ARBA" id="ARBA00023002"/>
    </source>
</evidence>
<dbReference type="InterPro" id="IPR036291">
    <property type="entry name" value="NAD(P)-bd_dom_sf"/>
</dbReference>
<dbReference type="EMBL" id="FWXI01000019">
    <property type="protein sequence ID" value="SMD03266.1"/>
    <property type="molecule type" value="Genomic_DNA"/>
</dbReference>
<feature type="domain" description="Ketoreductase" evidence="4">
    <location>
        <begin position="7"/>
        <end position="189"/>
    </location>
</feature>
<dbReference type="NCBIfam" id="NF009466">
    <property type="entry name" value="PRK12826.1-2"/>
    <property type="match status" value="1"/>
</dbReference>
<dbReference type="NCBIfam" id="NF005559">
    <property type="entry name" value="PRK07231.1"/>
    <property type="match status" value="1"/>
</dbReference>
<dbReference type="Gene3D" id="3.40.50.720">
    <property type="entry name" value="NAD(P)-binding Rossmann-like Domain"/>
    <property type="match status" value="1"/>
</dbReference>
<dbReference type="PANTHER" id="PTHR42879:SF2">
    <property type="entry name" value="3-OXOACYL-[ACYL-CARRIER-PROTEIN] REDUCTASE FABG"/>
    <property type="match status" value="1"/>
</dbReference>
<evidence type="ECO:0000256" key="1">
    <source>
        <dbReference type="ARBA" id="ARBA00006484"/>
    </source>
</evidence>
<dbReference type="SUPFAM" id="SSF51735">
    <property type="entry name" value="NAD(P)-binding Rossmann-fold domains"/>
    <property type="match status" value="1"/>
</dbReference>
<dbReference type="CDD" id="cd05333">
    <property type="entry name" value="BKR_SDR_c"/>
    <property type="match status" value="1"/>
</dbReference>
<dbReference type="STRING" id="112901.SAMN04488500_11981"/>
<dbReference type="PRINTS" id="PR00081">
    <property type="entry name" value="GDHRDH"/>
</dbReference>
<keyword evidence="3" id="KW-0560">Oxidoreductase</keyword>
<evidence type="ECO:0000313" key="6">
    <source>
        <dbReference type="Proteomes" id="UP000192738"/>
    </source>
</evidence>
<dbReference type="InterPro" id="IPR002347">
    <property type="entry name" value="SDR_fam"/>
</dbReference>
<comment type="similarity">
    <text evidence="1">Belongs to the short-chain dehydrogenases/reductases (SDR) family.</text>
</comment>
<keyword evidence="2" id="KW-0521">NADP</keyword>